<comment type="caution">
    <text evidence="2">The sequence shown here is derived from an EMBL/GenBank/DDBJ whole genome shotgun (WGS) entry which is preliminary data.</text>
</comment>
<evidence type="ECO:0000313" key="3">
    <source>
        <dbReference type="Proteomes" id="UP000789901"/>
    </source>
</evidence>
<name>A0ABN7UKR7_GIGMA</name>
<organism evidence="2 3">
    <name type="scientific">Gigaspora margarita</name>
    <dbReference type="NCBI Taxonomy" id="4874"/>
    <lineage>
        <taxon>Eukaryota</taxon>
        <taxon>Fungi</taxon>
        <taxon>Fungi incertae sedis</taxon>
        <taxon>Mucoromycota</taxon>
        <taxon>Glomeromycotina</taxon>
        <taxon>Glomeromycetes</taxon>
        <taxon>Diversisporales</taxon>
        <taxon>Gigasporaceae</taxon>
        <taxon>Gigaspora</taxon>
    </lineage>
</organism>
<dbReference type="Proteomes" id="UP000789901">
    <property type="component" value="Unassembled WGS sequence"/>
</dbReference>
<accession>A0ABN7UKR7</accession>
<gene>
    <name evidence="2" type="ORF">GMARGA_LOCUS7242</name>
</gene>
<sequence length="128" mass="15177">MRITLCKYPDLLNWSLISIITEKWNQIQDLLLKLNANHAQRQAYAQRHASETTEEAEYHRNNQRQAHSRYHKNESNEQTELQKKNQNKANNHAFNTARLKNYNTNAIIPYNIGHINLECPKCKALHWI</sequence>
<feature type="compositionally biased region" description="Basic and acidic residues" evidence="1">
    <location>
        <begin position="71"/>
        <end position="83"/>
    </location>
</feature>
<evidence type="ECO:0000256" key="1">
    <source>
        <dbReference type="SAM" id="MobiDB-lite"/>
    </source>
</evidence>
<evidence type="ECO:0000313" key="2">
    <source>
        <dbReference type="EMBL" id="CAG8608670.1"/>
    </source>
</evidence>
<dbReference type="EMBL" id="CAJVQB010003456">
    <property type="protein sequence ID" value="CAG8608670.1"/>
    <property type="molecule type" value="Genomic_DNA"/>
</dbReference>
<feature type="compositionally biased region" description="Basic and acidic residues" evidence="1">
    <location>
        <begin position="48"/>
        <end position="60"/>
    </location>
</feature>
<feature type="region of interest" description="Disordered" evidence="1">
    <location>
        <begin position="45"/>
        <end position="89"/>
    </location>
</feature>
<keyword evidence="3" id="KW-1185">Reference proteome</keyword>
<proteinExistence type="predicted"/>
<protein>
    <submittedName>
        <fullName evidence="2">13475_t:CDS:1</fullName>
    </submittedName>
</protein>
<reference evidence="2 3" key="1">
    <citation type="submission" date="2021-06" db="EMBL/GenBank/DDBJ databases">
        <authorList>
            <person name="Kallberg Y."/>
            <person name="Tangrot J."/>
            <person name="Rosling A."/>
        </authorList>
    </citation>
    <scope>NUCLEOTIDE SEQUENCE [LARGE SCALE GENOMIC DNA]</scope>
    <source>
        <strain evidence="2 3">120-4 pot B 10/14</strain>
    </source>
</reference>